<dbReference type="InterPro" id="IPR006612">
    <property type="entry name" value="THAP_Znf"/>
</dbReference>
<evidence type="ECO:0000256" key="1">
    <source>
        <dbReference type="ARBA" id="ARBA00022723"/>
    </source>
</evidence>
<dbReference type="Gene3D" id="6.20.210.20">
    <property type="entry name" value="THAP domain"/>
    <property type="match status" value="1"/>
</dbReference>
<organism evidence="7 8">
    <name type="scientific">Trichonephila inaurata madagascariensis</name>
    <dbReference type="NCBI Taxonomy" id="2747483"/>
    <lineage>
        <taxon>Eukaryota</taxon>
        <taxon>Metazoa</taxon>
        <taxon>Ecdysozoa</taxon>
        <taxon>Arthropoda</taxon>
        <taxon>Chelicerata</taxon>
        <taxon>Arachnida</taxon>
        <taxon>Araneae</taxon>
        <taxon>Araneomorphae</taxon>
        <taxon>Entelegynae</taxon>
        <taxon>Araneoidea</taxon>
        <taxon>Nephilidae</taxon>
        <taxon>Trichonephila</taxon>
        <taxon>Trichonephila inaurata</taxon>
    </lineage>
</organism>
<proteinExistence type="predicted"/>
<dbReference type="SUPFAM" id="SSF57716">
    <property type="entry name" value="Glucocorticoid receptor-like (DNA-binding domain)"/>
    <property type="match status" value="1"/>
</dbReference>
<gene>
    <name evidence="7" type="ORF">TNIN_447581</name>
</gene>
<evidence type="ECO:0000256" key="3">
    <source>
        <dbReference type="ARBA" id="ARBA00022833"/>
    </source>
</evidence>
<dbReference type="AlphaFoldDB" id="A0A8X7CPN1"/>
<name>A0A8X7CPN1_9ARAC</name>
<comment type="caution">
    <text evidence="7">The sequence shown here is derived from an EMBL/GenBank/DDBJ whole genome shotgun (WGS) entry which is preliminary data.</text>
</comment>
<dbReference type="GO" id="GO:0003677">
    <property type="term" value="F:DNA binding"/>
    <property type="evidence" value="ECO:0007669"/>
    <property type="project" value="UniProtKB-UniRule"/>
</dbReference>
<dbReference type="Pfam" id="PF05485">
    <property type="entry name" value="THAP"/>
    <property type="match status" value="1"/>
</dbReference>
<dbReference type="InterPro" id="IPR038441">
    <property type="entry name" value="THAP_Znf_sf"/>
</dbReference>
<keyword evidence="4 5" id="KW-0238">DNA-binding</keyword>
<evidence type="ECO:0000256" key="2">
    <source>
        <dbReference type="ARBA" id="ARBA00022771"/>
    </source>
</evidence>
<evidence type="ECO:0000313" key="8">
    <source>
        <dbReference type="Proteomes" id="UP000886998"/>
    </source>
</evidence>
<evidence type="ECO:0000259" key="6">
    <source>
        <dbReference type="PROSITE" id="PS50950"/>
    </source>
</evidence>
<evidence type="ECO:0000256" key="5">
    <source>
        <dbReference type="PROSITE-ProRule" id="PRU00309"/>
    </source>
</evidence>
<evidence type="ECO:0000256" key="4">
    <source>
        <dbReference type="ARBA" id="ARBA00023125"/>
    </source>
</evidence>
<dbReference type="PROSITE" id="PS50950">
    <property type="entry name" value="ZF_THAP"/>
    <property type="match status" value="1"/>
</dbReference>
<sequence length="99" mass="11317">MSSPRNSKLGTVCSVFEYSMRSDTNLLSTVKMYRFPASPSRRAQWEAALQRKNWKANPKSALCNKHFITGKLSKDSQYTDYVQRMFSCMEDESSSSSVN</sequence>
<dbReference type="EMBL" id="BMAV01021792">
    <property type="protein sequence ID" value="GFY76143.1"/>
    <property type="molecule type" value="Genomic_DNA"/>
</dbReference>
<feature type="domain" description="THAP-type" evidence="6">
    <location>
        <begin position="9"/>
        <end position="86"/>
    </location>
</feature>
<keyword evidence="1" id="KW-0479">Metal-binding</keyword>
<dbReference type="OrthoDB" id="6484926at2759"/>
<evidence type="ECO:0000313" key="7">
    <source>
        <dbReference type="EMBL" id="GFY76143.1"/>
    </source>
</evidence>
<dbReference type="GO" id="GO:0008270">
    <property type="term" value="F:zinc ion binding"/>
    <property type="evidence" value="ECO:0007669"/>
    <property type="project" value="UniProtKB-KW"/>
</dbReference>
<keyword evidence="3" id="KW-0862">Zinc</keyword>
<keyword evidence="2 5" id="KW-0863">Zinc-finger</keyword>
<dbReference type="Proteomes" id="UP000886998">
    <property type="component" value="Unassembled WGS sequence"/>
</dbReference>
<keyword evidence="8" id="KW-1185">Reference proteome</keyword>
<accession>A0A8X7CPN1</accession>
<reference evidence="7" key="1">
    <citation type="submission" date="2020-08" db="EMBL/GenBank/DDBJ databases">
        <title>Multicomponent nature underlies the extraordinary mechanical properties of spider dragline silk.</title>
        <authorList>
            <person name="Kono N."/>
            <person name="Nakamura H."/>
            <person name="Mori M."/>
            <person name="Yoshida Y."/>
            <person name="Ohtoshi R."/>
            <person name="Malay A.D."/>
            <person name="Moran D.A.P."/>
            <person name="Tomita M."/>
            <person name="Numata K."/>
            <person name="Arakawa K."/>
        </authorList>
    </citation>
    <scope>NUCLEOTIDE SEQUENCE</scope>
</reference>
<protein>
    <recommendedName>
        <fullName evidence="6">THAP-type domain-containing protein</fullName>
    </recommendedName>
</protein>